<dbReference type="RefSeq" id="WP_377045718.1">
    <property type="nucleotide sequence ID" value="NZ_JBHLUN010000012.1"/>
</dbReference>
<reference evidence="2 3" key="1">
    <citation type="submission" date="2024-09" db="EMBL/GenBank/DDBJ databases">
        <authorList>
            <person name="Sun Q."/>
            <person name="Mori K."/>
        </authorList>
    </citation>
    <scope>NUCLEOTIDE SEQUENCE [LARGE SCALE GENOMIC DNA]</scope>
    <source>
        <strain evidence="2 3">TBRC 5777</strain>
    </source>
</reference>
<comment type="caution">
    <text evidence="2">The sequence shown here is derived from an EMBL/GenBank/DDBJ whole genome shotgun (WGS) entry which is preliminary data.</text>
</comment>
<dbReference type="PIRSF" id="PIRSF026166">
    <property type="entry name" value="UCP026166"/>
    <property type="match status" value="1"/>
</dbReference>
<organism evidence="2 3">
    <name type="scientific">Roseomonas elaeocarpi</name>
    <dbReference type="NCBI Taxonomy" id="907779"/>
    <lineage>
        <taxon>Bacteria</taxon>
        <taxon>Pseudomonadati</taxon>
        <taxon>Pseudomonadota</taxon>
        <taxon>Alphaproteobacteria</taxon>
        <taxon>Acetobacterales</taxon>
        <taxon>Roseomonadaceae</taxon>
        <taxon>Roseomonas</taxon>
    </lineage>
</organism>
<dbReference type="PANTHER" id="PTHR18640:SF5">
    <property type="entry name" value="SODIUM_BILE ACID COTRANSPORTER 7"/>
    <property type="match status" value="1"/>
</dbReference>
<dbReference type="PANTHER" id="PTHR18640">
    <property type="entry name" value="SOLUTE CARRIER FAMILY 10 MEMBER 7"/>
    <property type="match status" value="1"/>
</dbReference>
<protein>
    <submittedName>
        <fullName evidence="2">Bile acid:sodium symporter family protein</fullName>
    </submittedName>
</protein>
<feature type="transmembrane region" description="Helical" evidence="1">
    <location>
        <begin position="125"/>
        <end position="145"/>
    </location>
</feature>
<keyword evidence="1" id="KW-1133">Transmembrane helix</keyword>
<gene>
    <name evidence="2" type="ORF">ACFFGY_17085</name>
</gene>
<feature type="transmembrane region" description="Helical" evidence="1">
    <location>
        <begin position="181"/>
        <end position="205"/>
    </location>
</feature>
<feature type="transmembrane region" description="Helical" evidence="1">
    <location>
        <begin position="92"/>
        <end position="113"/>
    </location>
</feature>
<keyword evidence="1" id="KW-0472">Membrane</keyword>
<feature type="transmembrane region" description="Helical" evidence="1">
    <location>
        <begin position="226"/>
        <end position="245"/>
    </location>
</feature>
<proteinExistence type="predicted"/>
<evidence type="ECO:0000313" key="3">
    <source>
        <dbReference type="Proteomes" id="UP001589865"/>
    </source>
</evidence>
<evidence type="ECO:0000256" key="1">
    <source>
        <dbReference type="SAM" id="Phobius"/>
    </source>
</evidence>
<accession>A0ABV6JWY2</accession>
<name>A0ABV6JWY2_9PROT</name>
<feature type="transmembrane region" description="Helical" evidence="1">
    <location>
        <begin position="30"/>
        <end position="47"/>
    </location>
</feature>
<dbReference type="InterPro" id="IPR038770">
    <property type="entry name" value="Na+/solute_symporter_sf"/>
</dbReference>
<feature type="transmembrane region" description="Helical" evidence="1">
    <location>
        <begin position="152"/>
        <end position="175"/>
    </location>
</feature>
<dbReference type="Gene3D" id="1.20.1530.20">
    <property type="match status" value="1"/>
</dbReference>
<dbReference type="InterPro" id="IPR016833">
    <property type="entry name" value="Put_Na-Bile_cotransptr"/>
</dbReference>
<dbReference type="Pfam" id="PF13593">
    <property type="entry name" value="SBF_like"/>
    <property type="match status" value="1"/>
</dbReference>
<dbReference type="Proteomes" id="UP001589865">
    <property type="component" value="Unassembled WGS sequence"/>
</dbReference>
<feature type="transmembrane region" description="Helical" evidence="1">
    <location>
        <begin position="296"/>
        <end position="322"/>
    </location>
</feature>
<keyword evidence="1" id="KW-0812">Transmembrane</keyword>
<sequence length="372" mass="39242">MASPTATPTPTKASAVPVKPKPSLLARLRIDPYILLIVSMVVLASLLPARGVGAVVVDDATDLAIALLFFLYGARLSREAVIDGITNWRLQLTVFVATYVIFPVLALGLSYAMRPILGPELAAGIVFLGVLPSTVQSSIAFTSIARGNVPAALCSASLSNLVGIVLTPVLVGFLMTTTNGAGVSLGAIKGIMLQLLLPFVLGQLVRRWILPFLNRHKQVVGYVDRGSILFVVYGAFSEGVVNGLWHQVDALSLVELLIANSVLLAVVLGITHFAGKRLGFNREDRITILFCGSKKSLASGIPMASLLFPASTVSLIVLPIMLFHQIQLMVCAALAARWGREAAAAEAARSARALNEAPPAQAMPQPAVPGRA</sequence>
<evidence type="ECO:0000313" key="2">
    <source>
        <dbReference type="EMBL" id="MFC0409970.1"/>
    </source>
</evidence>
<feature type="transmembrane region" description="Helical" evidence="1">
    <location>
        <begin position="53"/>
        <end position="72"/>
    </location>
</feature>
<feature type="transmembrane region" description="Helical" evidence="1">
    <location>
        <begin position="257"/>
        <end position="275"/>
    </location>
</feature>
<keyword evidence="3" id="KW-1185">Reference proteome</keyword>
<dbReference type="EMBL" id="JBHLUN010000012">
    <property type="protein sequence ID" value="MFC0409970.1"/>
    <property type="molecule type" value="Genomic_DNA"/>
</dbReference>